<comment type="caution">
    <text evidence="1">The sequence shown here is derived from an EMBL/GenBank/DDBJ whole genome shotgun (WGS) entry which is preliminary data.</text>
</comment>
<protein>
    <recommendedName>
        <fullName evidence="3">Lactoylglutathione lyase</fullName>
    </recommendedName>
</protein>
<gene>
    <name evidence="1" type="ORF">ABVT43_03985</name>
</gene>
<dbReference type="InterPro" id="IPR029068">
    <property type="entry name" value="Glyas_Bleomycin-R_OHBP_Dase"/>
</dbReference>
<accession>A0ABV2BQT1</accession>
<evidence type="ECO:0008006" key="3">
    <source>
        <dbReference type="Google" id="ProtNLM"/>
    </source>
</evidence>
<organism evidence="1 2">
    <name type="scientific">Aliikangiella maris</name>
    <dbReference type="NCBI Taxonomy" id="3162458"/>
    <lineage>
        <taxon>Bacteria</taxon>
        <taxon>Pseudomonadati</taxon>
        <taxon>Pseudomonadota</taxon>
        <taxon>Gammaproteobacteria</taxon>
        <taxon>Oceanospirillales</taxon>
        <taxon>Pleioneaceae</taxon>
        <taxon>Aliikangiella</taxon>
    </lineage>
</organism>
<name>A0ABV2BQT1_9GAMM</name>
<dbReference type="EMBL" id="JBEVCJ010000003">
    <property type="protein sequence ID" value="MET1254283.1"/>
    <property type="molecule type" value="Genomic_DNA"/>
</dbReference>
<sequence>MKVDGIRVFIPCKNYELSKAFYQALGFNLTFESTEICEFVRNECSFLLHNHYHEGLAKNLNIQLSVLNIDEVYQKLQSLCGFNIRFKPPKVKAWGSVIYLWGPSGELWHITQFDTE</sequence>
<proteinExistence type="predicted"/>
<keyword evidence="2" id="KW-1185">Reference proteome</keyword>
<dbReference type="Gene3D" id="3.10.180.10">
    <property type="entry name" value="2,3-Dihydroxybiphenyl 1,2-Dioxygenase, domain 1"/>
    <property type="match status" value="1"/>
</dbReference>
<dbReference type="Proteomes" id="UP001548189">
    <property type="component" value="Unassembled WGS sequence"/>
</dbReference>
<reference evidence="1 2" key="1">
    <citation type="submission" date="2024-06" db="EMBL/GenBank/DDBJ databases">
        <authorList>
            <person name="Li F."/>
        </authorList>
    </citation>
    <scope>NUCLEOTIDE SEQUENCE [LARGE SCALE GENOMIC DNA]</scope>
    <source>
        <strain evidence="1 2">GXAS 311</strain>
    </source>
</reference>
<dbReference type="SUPFAM" id="SSF54593">
    <property type="entry name" value="Glyoxalase/Bleomycin resistance protein/Dihydroxybiphenyl dioxygenase"/>
    <property type="match status" value="1"/>
</dbReference>
<evidence type="ECO:0000313" key="2">
    <source>
        <dbReference type="Proteomes" id="UP001548189"/>
    </source>
</evidence>
<dbReference type="RefSeq" id="WP_353873841.1">
    <property type="nucleotide sequence ID" value="NZ_JBEVCJ010000003.1"/>
</dbReference>
<evidence type="ECO:0000313" key="1">
    <source>
        <dbReference type="EMBL" id="MET1254283.1"/>
    </source>
</evidence>